<accession>A0A7C8LPH7</accession>
<evidence type="ECO:0000313" key="2">
    <source>
        <dbReference type="Proteomes" id="UP000483018"/>
    </source>
</evidence>
<dbReference type="Pfam" id="PF01257">
    <property type="entry name" value="2Fe-2S_thioredx"/>
    <property type="match status" value="1"/>
</dbReference>
<name>A0A7C8LPH7_9FIRM</name>
<proteinExistence type="predicted"/>
<dbReference type="Gene3D" id="3.40.30.10">
    <property type="entry name" value="Glutaredoxin"/>
    <property type="match status" value="1"/>
</dbReference>
<gene>
    <name evidence="1" type="ORF">GND95_09520</name>
</gene>
<organism evidence="1 2">
    <name type="scientific">Defluviitalea raffinosedens</name>
    <dbReference type="NCBI Taxonomy" id="1450156"/>
    <lineage>
        <taxon>Bacteria</taxon>
        <taxon>Bacillati</taxon>
        <taxon>Bacillota</taxon>
        <taxon>Clostridia</taxon>
        <taxon>Lachnospirales</taxon>
        <taxon>Defluviitaleaceae</taxon>
        <taxon>Defluviitalea</taxon>
    </lineage>
</organism>
<sequence>MVIVEVCIGTDCHSKGAYELVRALKSLVKKNNLNDQVVIKGTFCVGHCTKAVSVKVDHDRIYSVEPEKAEEFFNECIKGNLELCRI</sequence>
<protein>
    <submittedName>
        <fullName evidence="1">(2Fe-2S) ferredoxin domain-containing protein</fullName>
    </submittedName>
</protein>
<dbReference type="CDD" id="cd02980">
    <property type="entry name" value="TRX_Fd_family"/>
    <property type="match status" value="1"/>
</dbReference>
<dbReference type="OrthoDB" id="9807975at2"/>
<keyword evidence="2" id="KW-1185">Reference proteome</keyword>
<dbReference type="SUPFAM" id="SSF52833">
    <property type="entry name" value="Thioredoxin-like"/>
    <property type="match status" value="1"/>
</dbReference>
<dbReference type="Proteomes" id="UP000483018">
    <property type="component" value="Unassembled WGS sequence"/>
</dbReference>
<dbReference type="EMBL" id="WSLF01000008">
    <property type="protein sequence ID" value="KAE9633466.1"/>
    <property type="molecule type" value="Genomic_DNA"/>
</dbReference>
<dbReference type="AlphaFoldDB" id="A0A7C8LPH7"/>
<reference evidence="1 2" key="1">
    <citation type="submission" date="2019-12" db="EMBL/GenBank/DDBJ databases">
        <title>Defluviitalea raffinosedens, isolated from a biogas fermenter, genome sequencing and characterization.</title>
        <authorList>
            <person name="Rettenmaier R."/>
            <person name="Schneider M."/>
            <person name="Neuhaus K."/>
            <person name="Liebl W."/>
            <person name="Zverlov V."/>
        </authorList>
    </citation>
    <scope>NUCLEOTIDE SEQUENCE [LARGE SCALE GENOMIC DNA]</scope>
    <source>
        <strain evidence="1 2">249c-K6</strain>
    </source>
</reference>
<evidence type="ECO:0000313" key="1">
    <source>
        <dbReference type="EMBL" id="KAE9633466.1"/>
    </source>
</evidence>
<dbReference type="RefSeq" id="WP_158740762.1">
    <property type="nucleotide sequence ID" value="NZ_JAFBEP010000009.1"/>
</dbReference>
<dbReference type="InterPro" id="IPR036249">
    <property type="entry name" value="Thioredoxin-like_sf"/>
</dbReference>
<comment type="caution">
    <text evidence="1">The sequence shown here is derived from an EMBL/GenBank/DDBJ whole genome shotgun (WGS) entry which is preliminary data.</text>
</comment>